<dbReference type="EMBL" id="MT144671">
    <property type="protein sequence ID" value="QJH97045.1"/>
    <property type="molecule type" value="Genomic_DNA"/>
</dbReference>
<protein>
    <submittedName>
        <fullName evidence="1">Uncharacterized protein</fullName>
    </submittedName>
</protein>
<reference evidence="1" key="1">
    <citation type="submission" date="2020-03" db="EMBL/GenBank/DDBJ databases">
        <title>The deep terrestrial virosphere.</title>
        <authorList>
            <person name="Holmfeldt K."/>
            <person name="Nilsson E."/>
            <person name="Simone D."/>
            <person name="Lopez-Fernandez M."/>
            <person name="Wu X."/>
            <person name="de Brujin I."/>
            <person name="Lundin D."/>
            <person name="Andersson A."/>
            <person name="Bertilsson S."/>
            <person name="Dopson M."/>
        </authorList>
    </citation>
    <scope>NUCLEOTIDE SEQUENCE</scope>
    <source>
        <strain evidence="1">TM448B00906</strain>
    </source>
</reference>
<dbReference type="AlphaFoldDB" id="A0A6M3XKW6"/>
<sequence length="69" mass="8182">MKTIGYRDLCDGSKRIREYVPRNMNTHLFNKQTRLERIKAGLNDLKHTGNIAVYLINNNKYQEIFRKGL</sequence>
<organism evidence="1">
    <name type="scientific">viral metagenome</name>
    <dbReference type="NCBI Taxonomy" id="1070528"/>
    <lineage>
        <taxon>unclassified sequences</taxon>
        <taxon>metagenomes</taxon>
        <taxon>organismal metagenomes</taxon>
    </lineage>
</organism>
<accession>A0A6M3XKW6</accession>
<gene>
    <name evidence="1" type="ORF">TM448B00906_0017</name>
</gene>
<name>A0A6M3XKW6_9ZZZZ</name>
<proteinExistence type="predicted"/>
<evidence type="ECO:0000313" key="1">
    <source>
        <dbReference type="EMBL" id="QJH97045.1"/>
    </source>
</evidence>